<dbReference type="PANTHER" id="PTHR10720">
    <property type="entry name" value="HEME OXYGENASE"/>
    <property type="match status" value="1"/>
</dbReference>
<comment type="similarity">
    <text evidence="1">Belongs to the heme oxygenase family.</text>
</comment>
<organism evidence="8 9">
    <name type="scientific">Kalmanozyma brasiliensis (strain GHG001)</name>
    <name type="common">Yeast</name>
    <name type="synonym">Pseudozyma brasiliensis</name>
    <dbReference type="NCBI Taxonomy" id="1365824"/>
    <lineage>
        <taxon>Eukaryota</taxon>
        <taxon>Fungi</taxon>
        <taxon>Dikarya</taxon>
        <taxon>Basidiomycota</taxon>
        <taxon>Ustilaginomycotina</taxon>
        <taxon>Ustilaginomycetes</taxon>
        <taxon>Ustilaginales</taxon>
        <taxon>Ustilaginaceae</taxon>
        <taxon>Kalmanozyma</taxon>
    </lineage>
</organism>
<dbReference type="OMA" id="MTCPFAK"/>
<evidence type="ECO:0000256" key="3">
    <source>
        <dbReference type="ARBA" id="ARBA00022617"/>
    </source>
</evidence>
<dbReference type="GO" id="GO:0046872">
    <property type="term" value="F:metal ion binding"/>
    <property type="evidence" value="ECO:0007669"/>
    <property type="project" value="UniProtKB-KW"/>
</dbReference>
<evidence type="ECO:0000256" key="4">
    <source>
        <dbReference type="ARBA" id="ARBA00022723"/>
    </source>
</evidence>
<keyword evidence="6" id="KW-0408">Iron</keyword>
<dbReference type="GeneID" id="27420863"/>
<dbReference type="Proteomes" id="UP000019377">
    <property type="component" value="Unassembled WGS sequence"/>
</dbReference>
<evidence type="ECO:0000256" key="6">
    <source>
        <dbReference type="ARBA" id="ARBA00023004"/>
    </source>
</evidence>
<dbReference type="GO" id="GO:0004392">
    <property type="term" value="F:heme oxygenase (decyclizing) activity"/>
    <property type="evidence" value="ECO:0007669"/>
    <property type="project" value="UniProtKB-EC"/>
</dbReference>
<evidence type="ECO:0000256" key="1">
    <source>
        <dbReference type="ARBA" id="ARBA00006134"/>
    </source>
</evidence>
<protein>
    <recommendedName>
        <fullName evidence="2">heme oxygenase (biliverdin-producing)</fullName>
        <ecNumber evidence="2">1.14.14.18</ecNumber>
    </recommendedName>
</protein>
<proteinExistence type="inferred from homology"/>
<dbReference type="OrthoDB" id="652091at2759"/>
<dbReference type="InterPro" id="IPR016053">
    <property type="entry name" value="Haem_Oase-like"/>
</dbReference>
<dbReference type="InterPro" id="IPR018207">
    <property type="entry name" value="Haem_oxygenase_CS"/>
</dbReference>
<name>V5E8R3_KALBG</name>
<keyword evidence="9" id="KW-1185">Reference proteome</keyword>
<dbReference type="InterPro" id="IPR016084">
    <property type="entry name" value="Haem_Oase-like_multi-hlx"/>
</dbReference>
<sequence>MTCPFAKFATILALPASAKHASSYHSLPPHSSPSSLSDALRIGTSSAHRAVEKSRGVSLLLSSLSSSPSTSELTFDRVDYVRFNIMLLCVYAAMEAGLVRGRGSEGLRGLWGDEGLIEELVRTRALLDDVRAHLDTVEAHMGASLADLADQARDSHSLSASAAVKEDIEDPSARTELLALSQAALPDAIRPTASTTQKVTEDHIALLTPAQVHSTLAYVRVLLNAHPTLLVAHAYTRYLGDLSGGQHIVRKVSKRFPTTTPNDGFAFYHFAGTDLKARFRVAMEQAVPEGEKSQQVVQELVREANTAFDLNTGLFESLLPAELRMVAEEEVTEKVSVVTAKRWKGERVVRGLVVVGSAAVMAHTLLRVGAAYVAANSATVAA</sequence>
<dbReference type="CDD" id="cd19165">
    <property type="entry name" value="HemeO"/>
    <property type="match status" value="1"/>
</dbReference>
<comment type="catalytic activity">
    <reaction evidence="7">
        <text>heme b + 3 reduced [NADPH--hemoprotein reductase] + 3 O2 = biliverdin IXalpha + CO + Fe(2+) + 3 oxidized [NADPH--hemoprotein reductase] + 3 H2O + H(+)</text>
        <dbReference type="Rhea" id="RHEA:21764"/>
        <dbReference type="Rhea" id="RHEA-COMP:11964"/>
        <dbReference type="Rhea" id="RHEA-COMP:11965"/>
        <dbReference type="ChEBI" id="CHEBI:15377"/>
        <dbReference type="ChEBI" id="CHEBI:15378"/>
        <dbReference type="ChEBI" id="CHEBI:15379"/>
        <dbReference type="ChEBI" id="CHEBI:17245"/>
        <dbReference type="ChEBI" id="CHEBI:29033"/>
        <dbReference type="ChEBI" id="CHEBI:57618"/>
        <dbReference type="ChEBI" id="CHEBI:57991"/>
        <dbReference type="ChEBI" id="CHEBI:58210"/>
        <dbReference type="ChEBI" id="CHEBI:60344"/>
        <dbReference type="EC" id="1.14.14.18"/>
    </reaction>
</comment>
<evidence type="ECO:0000256" key="7">
    <source>
        <dbReference type="ARBA" id="ARBA00048328"/>
    </source>
</evidence>
<dbReference type="Gene3D" id="1.20.910.10">
    <property type="entry name" value="Heme oxygenase-like"/>
    <property type="match status" value="1"/>
</dbReference>
<dbReference type="PROSITE" id="PS00593">
    <property type="entry name" value="HEME_OXYGENASE"/>
    <property type="match status" value="1"/>
</dbReference>
<keyword evidence="4" id="KW-0479">Metal-binding</keyword>
<dbReference type="SUPFAM" id="SSF48613">
    <property type="entry name" value="Heme oxygenase-like"/>
    <property type="match status" value="1"/>
</dbReference>
<evidence type="ECO:0000313" key="9">
    <source>
        <dbReference type="Proteomes" id="UP000019377"/>
    </source>
</evidence>
<dbReference type="eggNOG" id="KOG4480">
    <property type="taxonomic scope" value="Eukaryota"/>
</dbReference>
<accession>V5E8R3</accession>
<keyword evidence="3" id="KW-0349">Heme</keyword>
<dbReference type="HOGENOM" id="CLU_064360_0_0_1"/>
<dbReference type="EMBL" id="KI545873">
    <property type="protein sequence ID" value="EST06711.1"/>
    <property type="molecule type" value="Genomic_DNA"/>
</dbReference>
<dbReference type="InterPro" id="IPR002051">
    <property type="entry name" value="Haem_Oase"/>
</dbReference>
<dbReference type="STRING" id="1365824.V5E8R3"/>
<dbReference type="AlphaFoldDB" id="V5E8R3"/>
<dbReference type="Pfam" id="PF01126">
    <property type="entry name" value="Heme_oxygenase"/>
    <property type="match status" value="1"/>
</dbReference>
<evidence type="ECO:0000256" key="2">
    <source>
        <dbReference type="ARBA" id="ARBA00012360"/>
    </source>
</evidence>
<evidence type="ECO:0000256" key="5">
    <source>
        <dbReference type="ARBA" id="ARBA00023002"/>
    </source>
</evidence>
<reference evidence="9" key="1">
    <citation type="journal article" date="2013" name="Genome Announc.">
        <title>Draft genome sequence of Pseudozyma brasiliensis sp. nov. strain GHG001, a high producer of endo-1,4-xylanase isolated from an insect pest of sugarcane.</title>
        <authorList>
            <person name="Oliveira J.V.D.C."/>
            <person name="dos Santos R.A.C."/>
            <person name="Borges T.A."/>
            <person name="Riano-Pachon D.M."/>
            <person name="Goldman G.H."/>
        </authorList>
    </citation>
    <scope>NUCLEOTIDE SEQUENCE [LARGE SCALE GENOMIC DNA]</scope>
    <source>
        <strain evidence="9">GHG001</strain>
    </source>
</reference>
<dbReference type="PANTHER" id="PTHR10720:SF0">
    <property type="entry name" value="HEME OXYGENASE"/>
    <property type="match status" value="1"/>
</dbReference>
<dbReference type="RefSeq" id="XP_016291700.1">
    <property type="nucleotide sequence ID" value="XM_016438185.1"/>
</dbReference>
<evidence type="ECO:0000313" key="8">
    <source>
        <dbReference type="EMBL" id="EST06711.1"/>
    </source>
</evidence>
<dbReference type="EC" id="1.14.14.18" evidence="2"/>
<keyword evidence="5" id="KW-0560">Oxidoreductase</keyword>
<dbReference type="GO" id="GO:0006788">
    <property type="term" value="P:heme oxidation"/>
    <property type="evidence" value="ECO:0007669"/>
    <property type="project" value="InterPro"/>
</dbReference>
<gene>
    <name evidence="8" type="ORF">PSEUBRA_SCAF3g04248</name>
</gene>